<keyword evidence="4" id="KW-1185">Reference proteome</keyword>
<accession>A0ABD5YC43</accession>
<dbReference type="RefSeq" id="WP_267662447.1">
    <property type="nucleotide sequence ID" value="NZ_JAODIX010000001.1"/>
</dbReference>
<dbReference type="AlphaFoldDB" id="A0ABD5YC43"/>
<evidence type="ECO:0000313" key="4">
    <source>
        <dbReference type="Proteomes" id="UP001596390"/>
    </source>
</evidence>
<evidence type="ECO:0000256" key="1">
    <source>
        <dbReference type="SAM" id="MobiDB-lite"/>
    </source>
</evidence>
<dbReference type="Proteomes" id="UP001596390">
    <property type="component" value="Unassembled WGS sequence"/>
</dbReference>
<comment type="caution">
    <text evidence="3">The sequence shown here is derived from an EMBL/GenBank/DDBJ whole genome shotgun (WGS) entry which is preliminary data.</text>
</comment>
<feature type="compositionally biased region" description="Basic and acidic residues" evidence="1">
    <location>
        <begin position="114"/>
        <end position="131"/>
    </location>
</feature>
<dbReference type="EMBL" id="JBHSZZ010000001">
    <property type="protein sequence ID" value="MFC7185464.1"/>
    <property type="molecule type" value="Genomic_DNA"/>
</dbReference>
<dbReference type="InterPro" id="IPR057179">
    <property type="entry name" value="DUF7857"/>
</dbReference>
<protein>
    <recommendedName>
        <fullName evidence="2">DUF8080 domain-containing protein</fullName>
    </recommendedName>
</protein>
<evidence type="ECO:0000313" key="3">
    <source>
        <dbReference type="EMBL" id="MFC7185464.1"/>
    </source>
</evidence>
<feature type="region of interest" description="Disordered" evidence="1">
    <location>
        <begin position="92"/>
        <end position="169"/>
    </location>
</feature>
<feature type="domain" description="DUF8080" evidence="2">
    <location>
        <begin position="169"/>
        <end position="242"/>
    </location>
</feature>
<evidence type="ECO:0000259" key="2">
    <source>
        <dbReference type="Pfam" id="PF26296"/>
    </source>
</evidence>
<reference evidence="3 4" key="1">
    <citation type="journal article" date="2019" name="Int. J. Syst. Evol. Microbiol.">
        <title>The Global Catalogue of Microorganisms (GCM) 10K type strain sequencing project: providing services to taxonomists for standard genome sequencing and annotation.</title>
        <authorList>
            <consortium name="The Broad Institute Genomics Platform"/>
            <consortium name="The Broad Institute Genome Sequencing Center for Infectious Disease"/>
            <person name="Wu L."/>
            <person name="Ma J."/>
        </authorList>
    </citation>
    <scope>NUCLEOTIDE SEQUENCE [LARGE SCALE GENOMIC DNA]</scope>
    <source>
        <strain evidence="3 4">Q85</strain>
    </source>
</reference>
<organism evidence="3 4">
    <name type="scientific">Halorubrum yunnanense</name>
    <dbReference type="NCBI Taxonomy" id="1526162"/>
    <lineage>
        <taxon>Archaea</taxon>
        <taxon>Methanobacteriati</taxon>
        <taxon>Methanobacteriota</taxon>
        <taxon>Stenosarchaea group</taxon>
        <taxon>Halobacteria</taxon>
        <taxon>Halobacteriales</taxon>
        <taxon>Haloferacaceae</taxon>
        <taxon>Halorubrum</taxon>
    </lineage>
</organism>
<dbReference type="InterPro" id="IPR058393">
    <property type="entry name" value="DUF8080"/>
</dbReference>
<name>A0ABD5YC43_9EURY</name>
<feature type="compositionally biased region" description="Basic and acidic residues" evidence="1">
    <location>
        <begin position="152"/>
        <end position="165"/>
    </location>
</feature>
<proteinExistence type="predicted"/>
<sequence>MDLSWTVDRAGDASLVRCRVRNDDAAPRRVRVESRFDAPVLPPRRAGTPVDGWDESGVTLRVDPDERQGFGFAVPVSPVDPPVEIADVAPIDPGERIADPDEDGGTAGSTAADALRELAEHRPPRAAVDGDREVDDYRDDAASVGNACAPGGERDGPERDADGSERAAPAAIDDWFDAVEARLARAERLADADVETATEVVADAGGVGALADLDDRLTDDAERLRTVSERAASLAERADATDVPIGALERLA</sequence>
<gene>
    <name evidence="3" type="ORF">ACFQMK_00815</name>
</gene>
<dbReference type="Pfam" id="PF25256">
    <property type="entry name" value="DUF7857"/>
    <property type="match status" value="1"/>
</dbReference>
<dbReference type="Pfam" id="PF26296">
    <property type="entry name" value="DUF8080"/>
    <property type="match status" value="1"/>
</dbReference>